<dbReference type="Pfam" id="PF08032">
    <property type="entry name" value="SpoU_sub_bind"/>
    <property type="match status" value="1"/>
</dbReference>
<sequence>MHYIYGINAVTEALKARGRAFEWVGMAKERHDLRLQRLIEDCRRQSVPVRFVERTELDRMAGNAAHQGVVAVTSAKQYSDLDDVVGAKRGQYSLVVVLDGVEDPHNLGAILRTADAAGADGVVIPERRAASVTGTVTKASAGASEHLPIAKVTNIARTVEELKDRNIWTVGLDEHGQQTYDALDYNMDCALVLGAEGKGLHDLVKKKCDFLVSIPMLGKVPSLNVSVAAAVVLYEIVRQRRAREGASNTK</sequence>
<dbReference type="GO" id="GO:0003723">
    <property type="term" value="F:RNA binding"/>
    <property type="evidence" value="ECO:0007669"/>
    <property type="project" value="InterPro"/>
</dbReference>
<dbReference type="NCBIfam" id="TIGR00186">
    <property type="entry name" value="rRNA_methyl_3"/>
    <property type="match status" value="1"/>
</dbReference>
<reference evidence="6" key="1">
    <citation type="submission" date="2018-02" db="EMBL/GenBank/DDBJ databases">
        <authorList>
            <person name="Hausmann B."/>
        </authorList>
    </citation>
    <scope>NUCLEOTIDE SEQUENCE [LARGE SCALE GENOMIC DNA]</scope>
    <source>
        <strain evidence="6">Peat soil MAG SbA1</strain>
    </source>
</reference>
<evidence type="ECO:0000259" key="4">
    <source>
        <dbReference type="SMART" id="SM00967"/>
    </source>
</evidence>
<dbReference type="PANTHER" id="PTHR46429">
    <property type="entry name" value="23S RRNA (GUANOSINE-2'-O-)-METHYLTRANSFERASE RLMB"/>
    <property type="match status" value="1"/>
</dbReference>
<dbReference type="SMART" id="SM00967">
    <property type="entry name" value="SpoU_sub_bind"/>
    <property type="match status" value="1"/>
</dbReference>
<dbReference type="SUPFAM" id="SSF75217">
    <property type="entry name" value="alpha/beta knot"/>
    <property type="match status" value="1"/>
</dbReference>
<evidence type="ECO:0000313" key="6">
    <source>
        <dbReference type="Proteomes" id="UP000238701"/>
    </source>
</evidence>
<organism evidence="5 6">
    <name type="scientific">Candidatus Sulfotelmatobacter kueseliae</name>
    <dbReference type="NCBI Taxonomy" id="2042962"/>
    <lineage>
        <taxon>Bacteria</taxon>
        <taxon>Pseudomonadati</taxon>
        <taxon>Acidobacteriota</taxon>
        <taxon>Terriglobia</taxon>
        <taxon>Terriglobales</taxon>
        <taxon>Candidatus Korobacteraceae</taxon>
        <taxon>Candidatus Sulfotelmatobacter</taxon>
    </lineage>
</organism>
<protein>
    <submittedName>
        <fullName evidence="5">Putative TrmH family tRNA/rRNA methyltransferase YacO</fullName>
        <ecNumber evidence="5">2.1.1.-</ecNumber>
    </submittedName>
</protein>
<dbReference type="GO" id="GO:0032259">
    <property type="term" value="P:methylation"/>
    <property type="evidence" value="ECO:0007669"/>
    <property type="project" value="UniProtKB-KW"/>
</dbReference>
<keyword evidence="3 5" id="KW-0808">Transferase</keyword>
<dbReference type="OrthoDB" id="9794400at2"/>
<evidence type="ECO:0000256" key="3">
    <source>
        <dbReference type="ARBA" id="ARBA00022679"/>
    </source>
</evidence>
<dbReference type="InterPro" id="IPR004441">
    <property type="entry name" value="rRNA_MeTrfase_TrmH"/>
</dbReference>
<dbReference type="InterPro" id="IPR029026">
    <property type="entry name" value="tRNA_m1G_MTases_N"/>
</dbReference>
<dbReference type="InterPro" id="IPR013123">
    <property type="entry name" value="SpoU_subst-bd"/>
</dbReference>
<dbReference type="Pfam" id="PF00588">
    <property type="entry name" value="SpoU_methylase"/>
    <property type="match status" value="1"/>
</dbReference>
<dbReference type="FunFam" id="3.40.1280.10:FF:000008">
    <property type="entry name" value="Group 3 RNA methyltransferase TrmH"/>
    <property type="match status" value="1"/>
</dbReference>
<evidence type="ECO:0000256" key="2">
    <source>
        <dbReference type="ARBA" id="ARBA00022603"/>
    </source>
</evidence>
<dbReference type="EMBL" id="OMOD01000113">
    <property type="protein sequence ID" value="SPF38883.1"/>
    <property type="molecule type" value="Genomic_DNA"/>
</dbReference>
<keyword evidence="2 5" id="KW-0489">Methyltransferase</keyword>
<dbReference type="InterPro" id="IPR029064">
    <property type="entry name" value="Ribosomal_eL30-like_sf"/>
</dbReference>
<dbReference type="Gene3D" id="3.30.1330.30">
    <property type="match status" value="1"/>
</dbReference>
<dbReference type="PANTHER" id="PTHR46429:SF1">
    <property type="entry name" value="23S RRNA (GUANOSINE-2'-O-)-METHYLTRANSFERASE RLMB"/>
    <property type="match status" value="1"/>
</dbReference>
<dbReference type="SUPFAM" id="SSF55315">
    <property type="entry name" value="L30e-like"/>
    <property type="match status" value="1"/>
</dbReference>
<dbReference type="AlphaFoldDB" id="A0A2U3KGW2"/>
<comment type="similarity">
    <text evidence="1">Belongs to the class IV-like SAM-binding methyltransferase superfamily. RNA methyltransferase TrmH family.</text>
</comment>
<dbReference type="EC" id="2.1.1.-" evidence="5"/>
<dbReference type="GO" id="GO:0005829">
    <property type="term" value="C:cytosol"/>
    <property type="evidence" value="ECO:0007669"/>
    <property type="project" value="TreeGrafter"/>
</dbReference>
<evidence type="ECO:0000256" key="1">
    <source>
        <dbReference type="ARBA" id="ARBA00007228"/>
    </source>
</evidence>
<accession>A0A2U3KGW2</accession>
<name>A0A2U3KGW2_9BACT</name>
<dbReference type="InterPro" id="IPR029028">
    <property type="entry name" value="Alpha/beta_knot_MTases"/>
</dbReference>
<dbReference type="InterPro" id="IPR001537">
    <property type="entry name" value="SpoU_MeTrfase"/>
</dbReference>
<proteinExistence type="inferred from homology"/>
<evidence type="ECO:0000313" key="5">
    <source>
        <dbReference type="EMBL" id="SPF38883.1"/>
    </source>
</evidence>
<gene>
    <name evidence="5" type="primary">yacO</name>
    <name evidence="5" type="ORF">SBA1_210029</name>
</gene>
<dbReference type="Gene3D" id="3.40.1280.10">
    <property type="match status" value="1"/>
</dbReference>
<dbReference type="Proteomes" id="UP000238701">
    <property type="component" value="Unassembled WGS sequence"/>
</dbReference>
<dbReference type="GO" id="GO:0006396">
    <property type="term" value="P:RNA processing"/>
    <property type="evidence" value="ECO:0007669"/>
    <property type="project" value="InterPro"/>
</dbReference>
<dbReference type="GO" id="GO:0008173">
    <property type="term" value="F:RNA methyltransferase activity"/>
    <property type="evidence" value="ECO:0007669"/>
    <property type="project" value="InterPro"/>
</dbReference>
<dbReference type="CDD" id="cd18103">
    <property type="entry name" value="SpoU-like_RlmB"/>
    <property type="match status" value="1"/>
</dbReference>
<feature type="domain" description="RNA 2-O ribose methyltransferase substrate binding" evidence="4">
    <location>
        <begin position="3"/>
        <end position="79"/>
    </location>
</feature>